<keyword evidence="4 6" id="KW-0195">Cyclin</keyword>
<feature type="domain" description="Cyclin-like" evidence="8">
    <location>
        <begin position="225"/>
        <end position="309"/>
    </location>
</feature>
<evidence type="ECO:0000259" key="8">
    <source>
        <dbReference type="SMART" id="SM00385"/>
    </source>
</evidence>
<dbReference type="SMART" id="SM01332">
    <property type="entry name" value="Cyclin_C"/>
    <property type="match status" value="1"/>
</dbReference>
<dbReference type="InterPro" id="IPR006671">
    <property type="entry name" value="Cyclin_N"/>
</dbReference>
<dbReference type="InterPro" id="IPR032447">
    <property type="entry name" value="Cyclin-A_N"/>
</dbReference>
<evidence type="ECO:0000256" key="2">
    <source>
        <dbReference type="ARBA" id="ARBA00022618"/>
    </source>
</evidence>
<feature type="region of interest" description="Disordered" evidence="7">
    <location>
        <begin position="1"/>
        <end position="60"/>
    </location>
</feature>
<keyword evidence="10" id="KW-1185">Reference proteome</keyword>
<dbReference type="Gene3D" id="1.10.472.10">
    <property type="entry name" value="Cyclin-like"/>
    <property type="match status" value="2"/>
</dbReference>
<dbReference type="CDD" id="cd20504">
    <property type="entry name" value="CYCLIN_CCNA_rpt1"/>
    <property type="match status" value="1"/>
</dbReference>
<feature type="domain" description="Cyclin-like" evidence="8">
    <location>
        <begin position="322"/>
        <end position="406"/>
    </location>
</feature>
<keyword evidence="3" id="KW-0498">Mitosis</keyword>
<evidence type="ECO:0000256" key="4">
    <source>
        <dbReference type="ARBA" id="ARBA00023127"/>
    </source>
</evidence>
<evidence type="ECO:0000256" key="5">
    <source>
        <dbReference type="ARBA" id="ARBA00023306"/>
    </source>
</evidence>
<protein>
    <submittedName>
        <fullName evidence="11">G2/mitotic-specific cyclin-A-like isoform X2</fullName>
    </submittedName>
</protein>
<accession>A0ABM0MKG9</accession>
<dbReference type="PANTHER" id="PTHR10177">
    <property type="entry name" value="CYCLINS"/>
    <property type="match status" value="1"/>
</dbReference>
<gene>
    <name evidence="11" type="primary">LOC100370119</name>
</gene>
<dbReference type="CDD" id="cd20506">
    <property type="entry name" value="CYCLIN_AtCycA-like_rpt2"/>
    <property type="match status" value="1"/>
</dbReference>
<dbReference type="Proteomes" id="UP000694865">
    <property type="component" value="Unplaced"/>
</dbReference>
<organism evidence="10 11">
    <name type="scientific">Saccoglossus kowalevskii</name>
    <name type="common">Acorn worm</name>
    <dbReference type="NCBI Taxonomy" id="10224"/>
    <lineage>
        <taxon>Eukaryota</taxon>
        <taxon>Metazoa</taxon>
        <taxon>Hemichordata</taxon>
        <taxon>Enteropneusta</taxon>
        <taxon>Harrimaniidae</taxon>
        <taxon>Saccoglossus</taxon>
    </lineage>
</organism>
<evidence type="ECO:0000259" key="9">
    <source>
        <dbReference type="SMART" id="SM01332"/>
    </source>
</evidence>
<dbReference type="InterPro" id="IPR036915">
    <property type="entry name" value="Cyclin-like_sf"/>
</dbReference>
<dbReference type="Pfam" id="PF02984">
    <property type="entry name" value="Cyclin_C"/>
    <property type="match status" value="1"/>
</dbReference>
<dbReference type="Pfam" id="PF16500">
    <property type="entry name" value="Cyclin_N2"/>
    <property type="match status" value="1"/>
</dbReference>
<dbReference type="RefSeq" id="XP_006820510.1">
    <property type="nucleotide sequence ID" value="XM_006820447.1"/>
</dbReference>
<proteinExistence type="inferred from homology"/>
<evidence type="ECO:0000256" key="7">
    <source>
        <dbReference type="SAM" id="MobiDB-lite"/>
    </source>
</evidence>
<dbReference type="InterPro" id="IPR004367">
    <property type="entry name" value="Cyclin_C-dom"/>
</dbReference>
<reference evidence="11" key="1">
    <citation type="submission" date="2025-08" db="UniProtKB">
        <authorList>
            <consortium name="RefSeq"/>
        </authorList>
    </citation>
    <scope>IDENTIFICATION</scope>
    <source>
        <tissue evidence="11">Testes</tissue>
    </source>
</reference>
<dbReference type="InterPro" id="IPR048258">
    <property type="entry name" value="Cyclins_cyclin-box"/>
</dbReference>
<dbReference type="Pfam" id="PF00134">
    <property type="entry name" value="Cyclin_N"/>
    <property type="match status" value="1"/>
</dbReference>
<dbReference type="SUPFAM" id="SSF47954">
    <property type="entry name" value="Cyclin-like"/>
    <property type="match status" value="2"/>
</dbReference>
<evidence type="ECO:0000256" key="6">
    <source>
        <dbReference type="RuleBase" id="RU000383"/>
    </source>
</evidence>
<dbReference type="PROSITE" id="PS00292">
    <property type="entry name" value="CYCLINS"/>
    <property type="match status" value="1"/>
</dbReference>
<dbReference type="InterPro" id="IPR013763">
    <property type="entry name" value="Cyclin-like_dom"/>
</dbReference>
<keyword evidence="2" id="KW-0132">Cell division</keyword>
<name>A0ABM0MKG9_SACKO</name>
<evidence type="ECO:0000313" key="10">
    <source>
        <dbReference type="Proteomes" id="UP000694865"/>
    </source>
</evidence>
<evidence type="ECO:0000256" key="1">
    <source>
        <dbReference type="ARBA" id="ARBA00006955"/>
    </source>
</evidence>
<comment type="similarity">
    <text evidence="1">Belongs to the cyclin family. Cyclin AB subfamily.</text>
</comment>
<sequence length="443" mass="49420">MSYFGGASSNASGVLASSTATSFENQNPMARKNKREDGPSRITAPHASKRAALGTITGNTTRVQPFRAAKATTSDGYFSTVQTENLANRAGKGGAFEIATADQGFSIHVDQDCFGSDQVDSALHLNPAVVNLRNGDSLQCAFPPVEPEAESPMVLDTSIEQICETDRLGIEFDLDAKADSQLFVPDYAKDIFSYLKEAEQRNRPKANYMKKQPDITTSMRCILVDWLVEVAEEYKLHNETLYLAVNYIDRFLSSMSVLRSKLQLVGAASMFLAAKFEEIYPPEVGEFVYITDDTYTKKQVLRMEHLVLKVLSFDLAIPTINVFLDRFLRAAEADSKAECMARFLAELTLQEYEPYIRYSQSTIAASAVCLANHTLHPNQQPWTATLEHYTSFTFQDILPCVRDLHHTFVNSVNNQQQAVREKYKTQKLHQVSLIPAPPTIPSL</sequence>
<dbReference type="InterPro" id="IPR039361">
    <property type="entry name" value="Cyclin"/>
</dbReference>
<evidence type="ECO:0000256" key="3">
    <source>
        <dbReference type="ARBA" id="ARBA00022776"/>
    </source>
</evidence>
<dbReference type="SMART" id="SM00385">
    <property type="entry name" value="CYCLIN"/>
    <property type="match status" value="2"/>
</dbReference>
<feature type="domain" description="Cyclin C-terminal" evidence="9">
    <location>
        <begin position="318"/>
        <end position="437"/>
    </location>
</feature>
<feature type="compositionally biased region" description="Polar residues" evidence="7">
    <location>
        <begin position="7"/>
        <end position="28"/>
    </location>
</feature>
<keyword evidence="5" id="KW-0131">Cell cycle</keyword>
<evidence type="ECO:0000313" key="11">
    <source>
        <dbReference type="RefSeq" id="XP_006820510.1"/>
    </source>
</evidence>
<dbReference type="GeneID" id="100370119"/>